<name>A0A191ZSA9_9RALS</name>
<dbReference type="AlphaFoldDB" id="A0A191ZSA9"/>
<sequence length="71" mass="8120">MASENEIDLGIALRKFHELALADGDLGYEYWYGVGQLLKRAASMQTEIDALSRELEICRAKQREPFRSSEE</sequence>
<reference evidence="2" key="1">
    <citation type="submission" date="2016-06" db="EMBL/GenBank/DDBJ databases">
        <authorList>
            <person name="Xu Y."/>
            <person name="Nagy A."/>
            <person name="Yan X."/>
            <person name="Kim S.W."/>
            <person name="Haley B."/>
            <person name="Liu N.T."/>
            <person name="Nou X."/>
        </authorList>
    </citation>
    <scope>NUCLEOTIDE SEQUENCE [LARGE SCALE GENOMIC DNA]</scope>
    <source>
        <strain evidence="2">ATCC 49129</strain>
    </source>
</reference>
<keyword evidence="2" id="KW-1185">Reference proteome</keyword>
<evidence type="ECO:0000313" key="1">
    <source>
        <dbReference type="EMBL" id="ANJ70984.1"/>
    </source>
</evidence>
<dbReference type="OrthoDB" id="9026149at2"/>
<protein>
    <submittedName>
        <fullName evidence="1">Uncharacterized protein</fullName>
    </submittedName>
</protein>
<organism evidence="1 2">
    <name type="scientific">Ralstonia insidiosa</name>
    <dbReference type="NCBI Taxonomy" id="190721"/>
    <lineage>
        <taxon>Bacteria</taxon>
        <taxon>Pseudomonadati</taxon>
        <taxon>Pseudomonadota</taxon>
        <taxon>Betaproteobacteria</taxon>
        <taxon>Burkholderiales</taxon>
        <taxon>Burkholderiaceae</taxon>
        <taxon>Ralstonia</taxon>
    </lineage>
</organism>
<dbReference type="RefSeq" id="WP_064801053.1">
    <property type="nucleotide sequence ID" value="NZ_CP016022.1"/>
</dbReference>
<evidence type="ECO:0000313" key="2">
    <source>
        <dbReference type="Proteomes" id="UP000078572"/>
    </source>
</evidence>
<accession>A0A191ZSA9</accession>
<dbReference type="EMBL" id="CP016022">
    <property type="protein sequence ID" value="ANJ70984.1"/>
    <property type="molecule type" value="Genomic_DNA"/>
</dbReference>
<proteinExistence type="predicted"/>
<gene>
    <name evidence="1" type="ORF">A9Y76_00110</name>
</gene>
<dbReference type="Proteomes" id="UP000078572">
    <property type="component" value="Chromosome 1"/>
</dbReference>
<dbReference type="GeneID" id="61524406"/>